<dbReference type="GO" id="GO:0004222">
    <property type="term" value="F:metalloendopeptidase activity"/>
    <property type="evidence" value="ECO:0007669"/>
    <property type="project" value="UniProtKB-EC"/>
</dbReference>
<dbReference type="AlphaFoldDB" id="A0A396HPB4"/>
<evidence type="ECO:0000256" key="1">
    <source>
        <dbReference type="ARBA" id="ARBA00009614"/>
    </source>
</evidence>
<evidence type="ECO:0000256" key="3">
    <source>
        <dbReference type="ARBA" id="ARBA00022723"/>
    </source>
</evidence>
<name>A0A396HPB4_MEDTR</name>
<dbReference type="SMART" id="SM00235">
    <property type="entry name" value="ZnMc"/>
    <property type="match status" value="1"/>
</dbReference>
<evidence type="ECO:0000256" key="2">
    <source>
        <dbReference type="ARBA" id="ARBA00022670"/>
    </source>
</evidence>
<dbReference type="SUPFAM" id="SSF47090">
    <property type="entry name" value="PGBD-like"/>
    <property type="match status" value="1"/>
</dbReference>
<dbReference type="PANTHER" id="PTHR10201:SF259">
    <property type="entry name" value="MATRIXIN PROTEIN"/>
    <property type="match status" value="1"/>
</dbReference>
<evidence type="ECO:0000256" key="7">
    <source>
        <dbReference type="PIRSR" id="PIRSR621190-2"/>
    </source>
</evidence>
<keyword evidence="8" id="KW-1133">Transmembrane helix</keyword>
<comment type="similarity">
    <text evidence="1">Belongs to the peptidase M10A family. Matrix metalloproteinases (MMPs) subfamily.</text>
</comment>
<keyword evidence="5 7" id="KW-0862">Zinc</keyword>
<comment type="cofactor">
    <cofactor evidence="7">
        <name>Zn(2+)</name>
        <dbReference type="ChEBI" id="CHEBI:29105"/>
    </cofactor>
    <text evidence="7">Binds 2 Zn(2+) ions per subunit.</text>
</comment>
<feature type="binding site" evidence="7">
    <location>
        <position position="259"/>
    </location>
    <ligand>
        <name>Zn(2+)</name>
        <dbReference type="ChEBI" id="CHEBI:29105"/>
        <label>1</label>
    </ligand>
</feature>
<feature type="binding site" evidence="7">
    <location>
        <position position="286"/>
    </location>
    <ligand>
        <name>Ca(2+)</name>
        <dbReference type="ChEBI" id="CHEBI:29108"/>
        <label>3</label>
    </ligand>
</feature>
<evidence type="ECO:0000256" key="6">
    <source>
        <dbReference type="ARBA" id="ARBA00023049"/>
    </source>
</evidence>
<keyword evidence="3 7" id="KW-0479">Metal-binding</keyword>
<feature type="binding site" evidence="7">
    <location>
        <position position="263"/>
    </location>
    <ligand>
        <name>Ca(2+)</name>
        <dbReference type="ChEBI" id="CHEBI:29108"/>
        <label>3</label>
    </ligand>
</feature>
<dbReference type="InterPro" id="IPR021190">
    <property type="entry name" value="Pept_M10A"/>
</dbReference>
<feature type="binding site" description="in inhibited form" evidence="7">
    <location>
        <position position="172"/>
    </location>
    <ligand>
        <name>Zn(2+)</name>
        <dbReference type="ChEBI" id="CHEBI:29105"/>
        <label>2</label>
        <note>catalytic</note>
    </ligand>
</feature>
<dbReference type="SUPFAM" id="SSF55486">
    <property type="entry name" value="Metalloproteases ('zincins'), catalytic domain"/>
    <property type="match status" value="1"/>
</dbReference>
<dbReference type="InterPro" id="IPR001818">
    <property type="entry name" value="Pept_M10_metallopeptidase"/>
</dbReference>
<evidence type="ECO:0000256" key="4">
    <source>
        <dbReference type="ARBA" id="ARBA00022801"/>
    </source>
</evidence>
<comment type="caution">
    <text evidence="10">The sequence shown here is derived from an EMBL/GenBank/DDBJ whole genome shotgun (WGS) entry which is preliminary data.</text>
</comment>
<dbReference type="EC" id="3.4.24.23" evidence="10"/>
<evidence type="ECO:0000256" key="5">
    <source>
        <dbReference type="ARBA" id="ARBA00022833"/>
    </source>
</evidence>
<dbReference type="Pfam" id="PF00413">
    <property type="entry name" value="Peptidase_M10"/>
    <property type="match status" value="1"/>
</dbReference>
<keyword evidence="8" id="KW-0812">Transmembrane</keyword>
<keyword evidence="7" id="KW-0106">Calcium</keyword>
<dbReference type="InterPro" id="IPR006026">
    <property type="entry name" value="Peptidase_Metallo"/>
</dbReference>
<comment type="cofactor">
    <cofactor evidence="7">
        <name>Ca(2+)</name>
        <dbReference type="ChEBI" id="CHEBI:29108"/>
    </cofactor>
    <text evidence="7">Can bind about 5 Ca(2+) ions per subunit.</text>
</comment>
<feature type="binding site" evidence="7">
    <location>
        <position position="312"/>
    </location>
    <ligand>
        <name>Zn(2+)</name>
        <dbReference type="ChEBI" id="CHEBI:29105"/>
        <label>2</label>
        <note>catalytic</note>
    </ligand>
</feature>
<feature type="binding site" evidence="7">
    <location>
        <position position="308"/>
    </location>
    <ligand>
        <name>Zn(2+)</name>
        <dbReference type="ChEBI" id="CHEBI:29105"/>
        <label>2</label>
        <note>catalytic</note>
    </ligand>
</feature>
<accession>A0A396HPB4</accession>
<evidence type="ECO:0000259" key="9">
    <source>
        <dbReference type="SMART" id="SM00235"/>
    </source>
</evidence>
<dbReference type="InterPro" id="IPR036365">
    <property type="entry name" value="PGBD-like_sf"/>
</dbReference>
<keyword evidence="6" id="KW-0482">Metalloprotease</keyword>
<organism evidence="10">
    <name type="scientific">Medicago truncatula</name>
    <name type="common">Barrel medic</name>
    <name type="synonym">Medicago tribuloides</name>
    <dbReference type="NCBI Taxonomy" id="3880"/>
    <lineage>
        <taxon>Eukaryota</taxon>
        <taxon>Viridiplantae</taxon>
        <taxon>Streptophyta</taxon>
        <taxon>Embryophyta</taxon>
        <taxon>Tracheophyta</taxon>
        <taxon>Spermatophyta</taxon>
        <taxon>Magnoliopsida</taxon>
        <taxon>eudicotyledons</taxon>
        <taxon>Gunneridae</taxon>
        <taxon>Pentapetalae</taxon>
        <taxon>rosids</taxon>
        <taxon>fabids</taxon>
        <taxon>Fabales</taxon>
        <taxon>Fabaceae</taxon>
        <taxon>Papilionoideae</taxon>
        <taxon>50 kb inversion clade</taxon>
        <taxon>NPAAA clade</taxon>
        <taxon>Hologalegina</taxon>
        <taxon>IRL clade</taxon>
        <taxon>Trifolieae</taxon>
        <taxon>Medicago</taxon>
    </lineage>
</organism>
<sequence>MAAAQPISNWQVGLLDQSMHIIDTLSYVCSLTKMMKLYQFEFFLFLLIIVNTTLSSSFPTLSQFAKPLEYIKKTTEAADYIWDKKIKKLVEDLKDKNLKNIKPSLPSQLPKYKGVDQIKQYLSDFGYLEQSGPFNNTLDQETVLALKTYQRYFNIQQDTLSEILQHIALPRCGVPDRILKYNLTNDISFPKGNQWFPKGTKNLTYGFDPRNKIPLDMTNVFRTALTQWSNTTRVLNFTETKSYDDANIKIGFYNITDDDGINDVAVGFTFIVLDSTNVKSGFITLDATKYWALPTEHRGFDLETAAMHQIGHLLGLEHSSDNKSIMYPTILPSHQKNVQITDSDNLAIQKLYSSSTKANANSDDSSGCFKLFGSSSSLLISLSIVFAFVALLN</sequence>
<evidence type="ECO:0000313" key="10">
    <source>
        <dbReference type="EMBL" id="RHN55172.1"/>
    </source>
</evidence>
<keyword evidence="4 10" id="KW-0378">Hydrolase</keyword>
<dbReference type="GO" id="GO:0008270">
    <property type="term" value="F:zinc ion binding"/>
    <property type="evidence" value="ECO:0007669"/>
    <property type="project" value="InterPro"/>
</dbReference>
<dbReference type="InterPro" id="IPR002477">
    <property type="entry name" value="Peptidoglycan-bd-like"/>
</dbReference>
<keyword evidence="8" id="KW-0472">Membrane</keyword>
<dbReference type="Gramene" id="rna30309">
    <property type="protein sequence ID" value="RHN55172.1"/>
    <property type="gene ID" value="gene30309"/>
</dbReference>
<dbReference type="PANTHER" id="PTHR10201">
    <property type="entry name" value="MATRIX METALLOPROTEINASE"/>
    <property type="match status" value="1"/>
</dbReference>
<keyword evidence="2" id="KW-0645">Protease</keyword>
<feature type="domain" description="Peptidase metallopeptidase" evidence="9">
    <location>
        <begin position="192"/>
        <end position="354"/>
    </location>
</feature>
<feature type="transmembrane region" description="Helical" evidence="8">
    <location>
        <begin position="42"/>
        <end position="61"/>
    </location>
</feature>
<feature type="binding site" evidence="7">
    <location>
        <position position="318"/>
    </location>
    <ligand>
        <name>Zn(2+)</name>
        <dbReference type="ChEBI" id="CHEBI:29105"/>
        <label>2</label>
        <note>catalytic</note>
    </ligand>
</feature>
<dbReference type="GO" id="GO:0031012">
    <property type="term" value="C:extracellular matrix"/>
    <property type="evidence" value="ECO:0007669"/>
    <property type="project" value="InterPro"/>
</dbReference>
<dbReference type="Gene3D" id="3.40.390.10">
    <property type="entry name" value="Collagenase (Catalytic Domain)"/>
    <property type="match status" value="1"/>
</dbReference>
<gene>
    <name evidence="10" type="ORF">MtrunA17_Chr5g0414821</name>
</gene>
<reference evidence="10" key="1">
    <citation type="journal article" date="2018" name="Nat. Plants">
        <title>Whole-genome landscape of Medicago truncatula symbiotic genes.</title>
        <authorList>
            <person name="Pecrix Y."/>
            <person name="Gamas P."/>
            <person name="Carrere S."/>
        </authorList>
    </citation>
    <scope>NUCLEOTIDE SEQUENCE</scope>
    <source>
        <tissue evidence="10">Leaves</tissue>
    </source>
</reference>
<evidence type="ECO:0000256" key="8">
    <source>
        <dbReference type="SAM" id="Phobius"/>
    </source>
</evidence>
<dbReference type="InterPro" id="IPR024079">
    <property type="entry name" value="MetalloPept_cat_dom_sf"/>
</dbReference>
<dbReference type="Pfam" id="PF01471">
    <property type="entry name" value="PG_binding_1"/>
    <property type="match status" value="1"/>
</dbReference>
<dbReference type="PRINTS" id="PR00138">
    <property type="entry name" value="MATRIXIN"/>
</dbReference>
<dbReference type="GO" id="GO:0006508">
    <property type="term" value="P:proteolysis"/>
    <property type="evidence" value="ECO:0007669"/>
    <property type="project" value="UniProtKB-KW"/>
</dbReference>
<protein>
    <submittedName>
        <fullName evidence="10">Putative matrilysin</fullName>
        <ecNumber evidence="10">3.4.24.23</ecNumber>
    </submittedName>
</protein>
<feature type="binding site" evidence="7">
    <location>
        <position position="326"/>
    </location>
    <ligand>
        <name>Zn(2+)</name>
        <dbReference type="ChEBI" id="CHEBI:29105"/>
        <label>2</label>
        <note>catalytic</note>
    </ligand>
</feature>
<dbReference type="EMBL" id="PSQE01000005">
    <property type="protein sequence ID" value="RHN55172.1"/>
    <property type="molecule type" value="Genomic_DNA"/>
</dbReference>
<proteinExistence type="inferred from homology"/>
<dbReference type="Proteomes" id="UP000265566">
    <property type="component" value="Chromosome 5"/>
</dbReference>